<dbReference type="Proteomes" id="UP001285244">
    <property type="component" value="Unassembled WGS sequence"/>
</dbReference>
<name>A0ABU4WL36_9FIRM</name>
<dbReference type="EMBL" id="JALBUS010000004">
    <property type="protein sequence ID" value="MDX8416979.1"/>
    <property type="molecule type" value="Genomic_DNA"/>
</dbReference>
<organism evidence="2 3">
    <name type="scientific">Absicoccus intestinalis</name>
    <dbReference type="NCBI Taxonomy" id="2926319"/>
    <lineage>
        <taxon>Bacteria</taxon>
        <taxon>Bacillati</taxon>
        <taxon>Bacillota</taxon>
        <taxon>Erysipelotrichia</taxon>
        <taxon>Erysipelotrichales</taxon>
        <taxon>Erysipelotrichaceae</taxon>
        <taxon>Absicoccus</taxon>
    </lineage>
</organism>
<reference evidence="2 3" key="1">
    <citation type="submission" date="2022-03" db="EMBL/GenBank/DDBJ databases">
        <title>Novel taxa within the pig intestine.</title>
        <authorList>
            <person name="Wylensek D."/>
            <person name="Bishof K."/>
            <person name="Afrizal A."/>
            <person name="Clavel T."/>
        </authorList>
    </citation>
    <scope>NUCLEOTIDE SEQUENCE [LARGE SCALE GENOMIC DNA]</scope>
    <source>
        <strain evidence="2 3">Cla-KB-P134</strain>
    </source>
</reference>
<evidence type="ECO:0000313" key="3">
    <source>
        <dbReference type="Proteomes" id="UP001285244"/>
    </source>
</evidence>
<evidence type="ECO:0000259" key="1">
    <source>
        <dbReference type="Pfam" id="PF04448"/>
    </source>
</evidence>
<protein>
    <submittedName>
        <fullName evidence="2">DUF551 domain-containing protein</fullName>
    </submittedName>
</protein>
<dbReference type="InterPro" id="IPR007539">
    <property type="entry name" value="DUF551"/>
</dbReference>
<comment type="caution">
    <text evidence="2">The sequence shown here is derived from an EMBL/GenBank/DDBJ whole genome shotgun (WGS) entry which is preliminary data.</text>
</comment>
<proteinExistence type="predicted"/>
<dbReference type="Pfam" id="PF04448">
    <property type="entry name" value="DUF551"/>
    <property type="match status" value="1"/>
</dbReference>
<evidence type="ECO:0000313" key="2">
    <source>
        <dbReference type="EMBL" id="MDX8416979.1"/>
    </source>
</evidence>
<keyword evidence="3" id="KW-1185">Reference proteome</keyword>
<dbReference type="RefSeq" id="WP_320325291.1">
    <property type="nucleotide sequence ID" value="NZ_JALBUS010000004.1"/>
</dbReference>
<accession>A0ABU4WL36</accession>
<gene>
    <name evidence="2" type="ORF">MOZ64_03865</name>
</gene>
<feature type="domain" description="DUF551" evidence="1">
    <location>
        <begin position="58"/>
        <end position="134"/>
    </location>
</feature>
<sequence length="138" mass="15953">MNELCKEQSYIMALNTILSLIDENEIAFGNGIHWALGKLEEACTIADKEANIVKFGNWISVDDKLPKTNDVYFVYLGKSEKRIIDCYFEKERGDNGEFGEYIINLHTDGSYRWTESHWNKKNGVTHWMPMPEMPGGKR</sequence>